<dbReference type="AlphaFoldDB" id="A0A9X2VK67"/>
<evidence type="ECO:0008006" key="3">
    <source>
        <dbReference type="Google" id="ProtNLM"/>
    </source>
</evidence>
<gene>
    <name evidence="1" type="ORF">NZH93_12075</name>
</gene>
<accession>A0A9X2VK67</accession>
<evidence type="ECO:0000313" key="1">
    <source>
        <dbReference type="EMBL" id="MCS7477594.1"/>
    </source>
</evidence>
<comment type="caution">
    <text evidence="1">The sequence shown here is derived from an EMBL/GenBank/DDBJ whole genome shotgun (WGS) entry which is preliminary data.</text>
</comment>
<dbReference type="RefSeq" id="WP_259623089.1">
    <property type="nucleotide sequence ID" value="NZ_JANYMP010000004.1"/>
</dbReference>
<sequence>MPFEPDENSLAELSGRVGGVEKALLDFHRRSAHRESVIDDLSAENRLLRDGARRDLLKPVVADLIRLYDGLTEASTRTSDRMFASFADDVVLALDRCGIEVVPAEPGEPFEPGRHTVAAVRPGTGPEQHNTVAAPLAAGFRDVETGRMRRLAAAAFYRFDPAPEA</sequence>
<evidence type="ECO:0000313" key="2">
    <source>
        <dbReference type="Proteomes" id="UP001141259"/>
    </source>
</evidence>
<name>A0A9X2VK67_9PSEU</name>
<reference evidence="1" key="1">
    <citation type="submission" date="2022-08" db="EMBL/GenBank/DDBJ databases">
        <authorList>
            <person name="Tistechok S."/>
            <person name="Samborskyy M."/>
            <person name="Roman I."/>
        </authorList>
    </citation>
    <scope>NUCLEOTIDE SEQUENCE</scope>
    <source>
        <strain evidence="1">DSM 103496</strain>
    </source>
</reference>
<proteinExistence type="predicted"/>
<dbReference type="Proteomes" id="UP001141259">
    <property type="component" value="Unassembled WGS sequence"/>
</dbReference>
<dbReference type="EMBL" id="JANYMP010000004">
    <property type="protein sequence ID" value="MCS7477594.1"/>
    <property type="molecule type" value="Genomic_DNA"/>
</dbReference>
<organism evidence="1 2">
    <name type="scientific">Umezawaea endophytica</name>
    <dbReference type="NCBI Taxonomy" id="1654476"/>
    <lineage>
        <taxon>Bacteria</taxon>
        <taxon>Bacillati</taxon>
        <taxon>Actinomycetota</taxon>
        <taxon>Actinomycetes</taxon>
        <taxon>Pseudonocardiales</taxon>
        <taxon>Pseudonocardiaceae</taxon>
        <taxon>Umezawaea</taxon>
    </lineage>
</organism>
<protein>
    <recommendedName>
        <fullName evidence="3">Molecular chaperone GrpE (Heat shock protein)</fullName>
    </recommendedName>
</protein>
<keyword evidence="2" id="KW-1185">Reference proteome</keyword>